<reference evidence="2" key="1">
    <citation type="journal article" date="2008" name="Genome Res.">
        <title>The genome of Pelotomaculum thermopropionicum reveals niche-associated evolution in anaerobic microbiota.</title>
        <authorList>
            <person name="Kosaka T."/>
            <person name="Kato S."/>
            <person name="Shimoyama T."/>
            <person name="Ishii S."/>
            <person name="Abe T."/>
            <person name="Watanabe K."/>
        </authorList>
    </citation>
    <scope>NUCLEOTIDE SEQUENCE [LARGE SCALE GENOMIC DNA]</scope>
    <source>
        <strain evidence="2">DSM 13744 / JCM 10971 / SI</strain>
    </source>
</reference>
<dbReference type="AlphaFoldDB" id="A5D1X4"/>
<dbReference type="KEGG" id="pth:PTH_1560"/>
<dbReference type="Proteomes" id="UP000006556">
    <property type="component" value="Chromosome"/>
</dbReference>
<evidence type="ECO:0000313" key="2">
    <source>
        <dbReference type="Proteomes" id="UP000006556"/>
    </source>
</evidence>
<proteinExistence type="predicted"/>
<gene>
    <name evidence="1" type="ordered locus">PTH_1560</name>
</gene>
<name>A5D1X4_PELTS</name>
<dbReference type="HOGENOM" id="CLU_3347015_0_0_9"/>
<protein>
    <submittedName>
        <fullName evidence="1">Uncharacterized protein</fullName>
    </submittedName>
</protein>
<keyword evidence="2" id="KW-1185">Reference proteome</keyword>
<evidence type="ECO:0000313" key="1">
    <source>
        <dbReference type="EMBL" id="BAF59741.1"/>
    </source>
</evidence>
<accession>A5D1X4</accession>
<sequence>MKLKWFVRQTRVSRNMLISRKHLTNHYCYFIIPYPFM</sequence>
<dbReference type="EMBL" id="AP009389">
    <property type="protein sequence ID" value="BAF59741.1"/>
    <property type="molecule type" value="Genomic_DNA"/>
</dbReference>
<organism evidence="1 2">
    <name type="scientific">Pelotomaculum thermopropionicum (strain DSM 13744 / JCM 10971 / SI)</name>
    <dbReference type="NCBI Taxonomy" id="370438"/>
    <lineage>
        <taxon>Bacteria</taxon>
        <taxon>Bacillati</taxon>
        <taxon>Bacillota</taxon>
        <taxon>Clostridia</taxon>
        <taxon>Eubacteriales</taxon>
        <taxon>Desulfotomaculaceae</taxon>
        <taxon>Pelotomaculum</taxon>
    </lineage>
</organism>